<dbReference type="PANTHER" id="PTHR43301">
    <property type="entry name" value="ARABINAN ENDO-1,5-ALPHA-L-ARABINOSIDASE"/>
    <property type="match status" value="1"/>
</dbReference>
<organism evidence="1 2">
    <name type="scientific">Bifidobacterium avesanii</name>
    <dbReference type="NCBI Taxonomy" id="1798157"/>
    <lineage>
        <taxon>Bacteria</taxon>
        <taxon>Bacillati</taxon>
        <taxon>Actinomycetota</taxon>
        <taxon>Actinomycetes</taxon>
        <taxon>Bifidobacteriales</taxon>
        <taxon>Bifidobacteriaceae</taxon>
        <taxon>Bifidobacterium</taxon>
    </lineage>
</organism>
<dbReference type="InterPro" id="IPR023296">
    <property type="entry name" value="Glyco_hydro_beta-prop_sf"/>
</dbReference>
<accession>A0A7K3TI31</accession>
<dbReference type="GO" id="GO:0016798">
    <property type="term" value="F:hydrolase activity, acting on glycosyl bonds"/>
    <property type="evidence" value="ECO:0007669"/>
    <property type="project" value="UniProtKB-KW"/>
</dbReference>
<dbReference type="GO" id="GO:0045493">
    <property type="term" value="P:xylan catabolic process"/>
    <property type="evidence" value="ECO:0007669"/>
    <property type="project" value="UniProtKB-KW"/>
</dbReference>
<evidence type="ECO:0000313" key="1">
    <source>
        <dbReference type="EMBL" id="NEG78758.1"/>
    </source>
</evidence>
<protein>
    <submittedName>
        <fullName evidence="1">1,4-beta-xylanase</fullName>
    </submittedName>
</protein>
<dbReference type="PANTHER" id="PTHR43301:SF3">
    <property type="entry name" value="ARABINAN ENDO-1,5-ALPHA-L-ARABINOSIDASE A-RELATED"/>
    <property type="match status" value="1"/>
</dbReference>
<dbReference type="EMBL" id="WHZY01000010">
    <property type="protein sequence ID" value="NEG78758.1"/>
    <property type="molecule type" value="Genomic_DNA"/>
</dbReference>
<evidence type="ECO:0000313" key="2">
    <source>
        <dbReference type="Proteomes" id="UP000469763"/>
    </source>
</evidence>
<proteinExistence type="predicted"/>
<comment type="caution">
    <text evidence="1">The sequence shown here is derived from an EMBL/GenBank/DDBJ whole genome shotgun (WGS) entry which is preliminary data.</text>
</comment>
<dbReference type="AlphaFoldDB" id="A0A7K3TI31"/>
<keyword evidence="1" id="KW-0624">Polysaccharide degradation</keyword>
<dbReference type="InterPro" id="IPR050727">
    <property type="entry name" value="GH43_arabinanases"/>
</dbReference>
<dbReference type="CDD" id="cd08983">
    <property type="entry name" value="GH43_Bt3655-like"/>
    <property type="match status" value="1"/>
</dbReference>
<keyword evidence="1" id="KW-0378">Hydrolase</keyword>
<gene>
    <name evidence="1" type="ORF">GFD22_07215</name>
</gene>
<name>A0A7K3TI31_9BIFI</name>
<dbReference type="SUPFAM" id="SSF75005">
    <property type="entry name" value="Arabinanase/levansucrase/invertase"/>
    <property type="match status" value="1"/>
</dbReference>
<keyword evidence="1" id="KW-0119">Carbohydrate metabolism</keyword>
<reference evidence="1 2" key="1">
    <citation type="submission" date="2019-10" db="EMBL/GenBank/DDBJ databases">
        <title>Bifidobacterium from non-human primates.</title>
        <authorList>
            <person name="Modesto M."/>
        </authorList>
    </citation>
    <scope>NUCLEOTIDE SEQUENCE [LARGE SCALE GENOMIC DNA]</scope>
    <source>
        <strain evidence="1 2">TREC</strain>
    </source>
</reference>
<keyword evidence="1" id="KW-0326">Glycosidase</keyword>
<sequence>MNNEPYSAYLFAHFTGVETTAADRSAANEQIYFAVSRDARTWHDLRRQGHPIFTSRVGDRGMRDPYLLRDPRDPSGHAVIMVASDLCTYTRDTAHCGQEVAEKGCSTHIMVYEGRDLTHWSEPRWVDVAGSIPGGASAWAPEAAWVEERQEFMVYWTTYTERDSVHPDSPYNIYYSTTKDFLSFSEPVKWIDRGSLAIDATMIRLGDWWYRAYADGRIEKTRNPYAVASKPFDRDAGPDEWAYVGAIGELGPCPVRCEGPEFFLLNEGDAPVVNGRAMPYGFMVDGLAPDQGCRLFCSADPGSSDPSDWHVLDDVDLGAMLKRHGSILPITEDEYEAVTAAYGPES</sequence>
<keyword evidence="1" id="KW-0858">Xylan degradation</keyword>
<dbReference type="Gene3D" id="2.115.10.20">
    <property type="entry name" value="Glycosyl hydrolase domain, family 43"/>
    <property type="match status" value="1"/>
</dbReference>
<keyword evidence="2" id="KW-1185">Reference proteome</keyword>
<dbReference type="OrthoDB" id="9758923at2"/>
<dbReference type="RefSeq" id="WP_152350537.1">
    <property type="nucleotide sequence ID" value="NZ_WBSN01000010.1"/>
</dbReference>
<dbReference type="Proteomes" id="UP000469763">
    <property type="component" value="Unassembled WGS sequence"/>
</dbReference>